<reference evidence="9" key="2">
    <citation type="submission" date="2020-09" db="EMBL/GenBank/DDBJ databases">
        <authorList>
            <person name="Sun Q."/>
            <person name="Zhou Y."/>
        </authorList>
    </citation>
    <scope>NUCLEOTIDE SEQUENCE</scope>
    <source>
        <strain evidence="9">CGMCC 1.15388</strain>
    </source>
</reference>
<dbReference type="AlphaFoldDB" id="A0A917AMX1"/>
<keyword evidence="10" id="KW-1185">Reference proteome</keyword>
<evidence type="ECO:0000256" key="5">
    <source>
        <dbReference type="ARBA" id="ARBA00013198"/>
    </source>
</evidence>
<evidence type="ECO:0000313" key="9">
    <source>
        <dbReference type="EMBL" id="GGE62472.1"/>
    </source>
</evidence>
<protein>
    <recommendedName>
        <fullName evidence="6 7">6-phosphogluconolactonase</fullName>
        <shortName evidence="7">6PGL</shortName>
        <ecNumber evidence="5 7">3.1.1.31</ecNumber>
    </recommendedName>
</protein>
<evidence type="ECO:0000313" key="10">
    <source>
        <dbReference type="Proteomes" id="UP000633136"/>
    </source>
</evidence>
<dbReference type="SUPFAM" id="SSF100950">
    <property type="entry name" value="NagB/RpiA/CoA transferase-like"/>
    <property type="match status" value="1"/>
</dbReference>
<evidence type="ECO:0000256" key="6">
    <source>
        <dbReference type="ARBA" id="ARBA00020337"/>
    </source>
</evidence>
<dbReference type="CDD" id="cd01400">
    <property type="entry name" value="6PGL"/>
    <property type="match status" value="1"/>
</dbReference>
<comment type="similarity">
    <text evidence="4 7">Belongs to the glucosamine/galactosamine-6-phosphate isomerase family. 6-phosphogluconolactonase subfamily.</text>
</comment>
<dbReference type="Proteomes" id="UP000633136">
    <property type="component" value="Unassembled WGS sequence"/>
</dbReference>
<dbReference type="PANTHER" id="PTHR11054">
    <property type="entry name" value="6-PHOSPHOGLUCONOLACTONASE"/>
    <property type="match status" value="1"/>
</dbReference>
<feature type="domain" description="Glucosamine/galactosamine-6-phosphate isomerase" evidence="8">
    <location>
        <begin position="18"/>
        <end position="255"/>
    </location>
</feature>
<proteinExistence type="inferred from homology"/>
<dbReference type="EC" id="3.1.1.31" evidence="5 7"/>
<keyword evidence="7" id="KW-0378">Hydrolase</keyword>
<evidence type="ECO:0000256" key="3">
    <source>
        <dbReference type="ARBA" id="ARBA00004961"/>
    </source>
</evidence>
<comment type="caution">
    <text evidence="9">The sequence shown here is derived from an EMBL/GenBank/DDBJ whole genome shotgun (WGS) entry which is preliminary data.</text>
</comment>
<name>A0A917AMX1_9MICC</name>
<dbReference type="InterPro" id="IPR039104">
    <property type="entry name" value="6PGL"/>
</dbReference>
<sequence length="265" mass="28071">MPALNTSAAAPRTEIYSDKDTVVRTVAERLLAVLVDEIHTYGVAHAALTGGGAGIAVLEHLRQLAGTPGAEKPDWAKVHFWWGDERLLPTQDGERNAKQAADALTDALVSEHGLPEENLHPMPSSEEAASPQVGAEMYAEQLAAHAEEGGRSGLALPRFAVILLGVGPDGHIASLFPGKESLEVTGRTTVGEEDSPKPPPPRVSLTFDAIHSAERVWTVVSGEDKAEAAGLAFRQETAVEQIPAKNARGSAETIWHLDKPAASKL</sequence>
<comment type="pathway">
    <text evidence="3 7">Carbohydrate degradation; pentose phosphate pathway; D-ribulose 5-phosphate from D-glucose 6-phosphate (oxidative stage): step 2/3.</text>
</comment>
<accession>A0A917AMX1</accession>
<dbReference type="GO" id="GO:0005975">
    <property type="term" value="P:carbohydrate metabolic process"/>
    <property type="evidence" value="ECO:0007669"/>
    <property type="project" value="UniProtKB-UniRule"/>
</dbReference>
<dbReference type="InterPro" id="IPR006148">
    <property type="entry name" value="Glc/Gal-6P_isomerase"/>
</dbReference>
<evidence type="ECO:0000256" key="7">
    <source>
        <dbReference type="RuleBase" id="RU365095"/>
    </source>
</evidence>
<dbReference type="RefSeq" id="WP_188682734.1">
    <property type="nucleotide sequence ID" value="NZ_BMIS01000002.1"/>
</dbReference>
<dbReference type="NCBIfam" id="TIGR01198">
    <property type="entry name" value="pgl"/>
    <property type="match status" value="1"/>
</dbReference>
<dbReference type="InterPro" id="IPR005900">
    <property type="entry name" value="6-phosphogluconolactonase_DevB"/>
</dbReference>
<organism evidence="9 10">
    <name type="scientific">Nesterenkonia cremea</name>
    <dbReference type="NCBI Taxonomy" id="1882340"/>
    <lineage>
        <taxon>Bacteria</taxon>
        <taxon>Bacillati</taxon>
        <taxon>Actinomycetota</taxon>
        <taxon>Actinomycetes</taxon>
        <taxon>Micrococcales</taxon>
        <taxon>Micrococcaceae</taxon>
        <taxon>Nesterenkonia</taxon>
    </lineage>
</organism>
<evidence type="ECO:0000256" key="1">
    <source>
        <dbReference type="ARBA" id="ARBA00000832"/>
    </source>
</evidence>
<dbReference type="Gene3D" id="3.40.50.1360">
    <property type="match status" value="1"/>
</dbReference>
<dbReference type="EMBL" id="BMIS01000002">
    <property type="protein sequence ID" value="GGE62472.1"/>
    <property type="molecule type" value="Genomic_DNA"/>
</dbReference>
<dbReference type="GO" id="GO:0006098">
    <property type="term" value="P:pentose-phosphate shunt"/>
    <property type="evidence" value="ECO:0007669"/>
    <property type="project" value="InterPro"/>
</dbReference>
<dbReference type="GO" id="GO:0017057">
    <property type="term" value="F:6-phosphogluconolactonase activity"/>
    <property type="evidence" value="ECO:0007669"/>
    <property type="project" value="UniProtKB-UniRule"/>
</dbReference>
<evidence type="ECO:0000256" key="4">
    <source>
        <dbReference type="ARBA" id="ARBA00010662"/>
    </source>
</evidence>
<dbReference type="Pfam" id="PF01182">
    <property type="entry name" value="Glucosamine_iso"/>
    <property type="match status" value="1"/>
</dbReference>
<reference evidence="9" key="1">
    <citation type="journal article" date="2014" name="Int. J. Syst. Evol. Microbiol.">
        <title>Complete genome sequence of Corynebacterium casei LMG S-19264T (=DSM 44701T), isolated from a smear-ripened cheese.</title>
        <authorList>
            <consortium name="US DOE Joint Genome Institute (JGI-PGF)"/>
            <person name="Walter F."/>
            <person name="Albersmeier A."/>
            <person name="Kalinowski J."/>
            <person name="Ruckert C."/>
        </authorList>
    </citation>
    <scope>NUCLEOTIDE SEQUENCE</scope>
    <source>
        <strain evidence="9">CGMCC 1.15388</strain>
    </source>
</reference>
<evidence type="ECO:0000256" key="2">
    <source>
        <dbReference type="ARBA" id="ARBA00002681"/>
    </source>
</evidence>
<gene>
    <name evidence="7 9" type="primary">pgl</name>
    <name evidence="9" type="ORF">GCM10011401_06920</name>
</gene>
<comment type="function">
    <text evidence="2 7">Hydrolysis of 6-phosphogluconolactone to 6-phosphogluconate.</text>
</comment>
<dbReference type="InterPro" id="IPR037171">
    <property type="entry name" value="NagB/RpiA_transferase-like"/>
</dbReference>
<evidence type="ECO:0000259" key="8">
    <source>
        <dbReference type="Pfam" id="PF01182"/>
    </source>
</evidence>
<comment type="catalytic activity">
    <reaction evidence="1 7">
        <text>6-phospho-D-glucono-1,5-lactone + H2O = 6-phospho-D-gluconate + H(+)</text>
        <dbReference type="Rhea" id="RHEA:12556"/>
        <dbReference type="ChEBI" id="CHEBI:15377"/>
        <dbReference type="ChEBI" id="CHEBI:15378"/>
        <dbReference type="ChEBI" id="CHEBI:57955"/>
        <dbReference type="ChEBI" id="CHEBI:58759"/>
        <dbReference type="EC" id="3.1.1.31"/>
    </reaction>
</comment>
<dbReference type="PANTHER" id="PTHR11054:SF0">
    <property type="entry name" value="6-PHOSPHOGLUCONOLACTONASE"/>
    <property type="match status" value="1"/>
</dbReference>